<dbReference type="EMBL" id="LQYT01000142">
    <property type="protein sequence ID" value="KYD08121.1"/>
    <property type="molecule type" value="Genomic_DNA"/>
</dbReference>
<comment type="caution">
    <text evidence="2">The sequence shown here is derived from an EMBL/GenBank/DDBJ whole genome shotgun (WGS) entry which is preliminary data.</text>
</comment>
<feature type="region of interest" description="Disordered" evidence="1">
    <location>
        <begin position="1"/>
        <end position="41"/>
    </location>
</feature>
<sequence length="96" mass="10920">MKFPGREGKSGRSPDARVSTAPRNGEENGRQNGPPRTEKFSGEARPFFMKKFLMEKYFPLPIRRHIGRQGSFPFYGKFSAKAILGLLQVFNFPIVL</sequence>
<evidence type="ECO:0000256" key="1">
    <source>
        <dbReference type="SAM" id="MobiDB-lite"/>
    </source>
</evidence>
<evidence type="ECO:0000313" key="3">
    <source>
        <dbReference type="Proteomes" id="UP000075683"/>
    </source>
</evidence>
<evidence type="ECO:0000313" key="2">
    <source>
        <dbReference type="EMBL" id="KYD08121.1"/>
    </source>
</evidence>
<proteinExistence type="predicted"/>
<feature type="compositionally biased region" description="Basic and acidic residues" evidence="1">
    <location>
        <begin position="1"/>
        <end position="15"/>
    </location>
</feature>
<dbReference type="Proteomes" id="UP000075683">
    <property type="component" value="Unassembled WGS sequence"/>
</dbReference>
<gene>
    <name evidence="2" type="ORF">B4135_4153</name>
</gene>
<accession>A0A150L725</accession>
<protein>
    <submittedName>
        <fullName evidence="2">Uncharacterized protein</fullName>
    </submittedName>
</protein>
<dbReference type="AlphaFoldDB" id="A0A150L725"/>
<name>A0A150L725_9BACI</name>
<reference evidence="2 3" key="1">
    <citation type="submission" date="2016-01" db="EMBL/GenBank/DDBJ databases">
        <title>Draft Genome Sequences of Seven Thermophilic Sporeformers Isolated from Foods.</title>
        <authorList>
            <person name="Berendsen E.M."/>
            <person name="Wells-Bennik M.H."/>
            <person name="Krawcyk A.O."/>
            <person name="De Jong A."/>
            <person name="Holsappel S."/>
            <person name="Eijlander R.T."/>
            <person name="Kuipers O.P."/>
        </authorList>
    </citation>
    <scope>NUCLEOTIDE SEQUENCE [LARGE SCALE GENOMIC DNA]</scope>
    <source>
        <strain evidence="2 3">B4135</strain>
    </source>
</reference>
<organism evidence="2 3">
    <name type="scientific">Caldibacillus debilis</name>
    <dbReference type="NCBI Taxonomy" id="301148"/>
    <lineage>
        <taxon>Bacteria</taxon>
        <taxon>Bacillati</taxon>
        <taxon>Bacillota</taxon>
        <taxon>Bacilli</taxon>
        <taxon>Bacillales</taxon>
        <taxon>Bacillaceae</taxon>
        <taxon>Caldibacillus</taxon>
    </lineage>
</organism>